<evidence type="ECO:0000256" key="6">
    <source>
        <dbReference type="ARBA" id="ARBA00022840"/>
    </source>
</evidence>
<organism evidence="9 10">
    <name type="scientific">Methylophaga frappieri (strain ATCC BAA-2434 / DSM 25690 / JAM7)</name>
    <dbReference type="NCBI Taxonomy" id="754477"/>
    <lineage>
        <taxon>Bacteria</taxon>
        <taxon>Pseudomonadati</taxon>
        <taxon>Pseudomonadota</taxon>
        <taxon>Gammaproteobacteria</taxon>
        <taxon>Thiotrichales</taxon>
        <taxon>Piscirickettsiaceae</taxon>
        <taxon>Methylophaga</taxon>
    </lineage>
</organism>
<dbReference type="EC" id="6.3.2.1" evidence="8"/>
<feature type="binding site" evidence="8">
    <location>
        <begin position="149"/>
        <end position="152"/>
    </location>
    <ligand>
        <name>ATP</name>
        <dbReference type="ChEBI" id="CHEBI:30616"/>
    </ligand>
</feature>
<keyword evidence="3 8" id="KW-0436">Ligase</keyword>
<evidence type="ECO:0000256" key="7">
    <source>
        <dbReference type="ARBA" id="ARBA00048258"/>
    </source>
</evidence>
<dbReference type="Pfam" id="PF02569">
    <property type="entry name" value="Pantoate_ligase"/>
    <property type="match status" value="1"/>
</dbReference>
<dbReference type="Proteomes" id="UP000009145">
    <property type="component" value="Chromosome"/>
</dbReference>
<sequence length="286" mass="31787">MQIESSLNGLRARLKSWRQQQQTIALVPTMGNLHAGHLSLLEKARTLADKVVVSIFINPLQFDDPTDLAAYPRTIQADIQQLSQSECDLLFTPDPDLMYPLGQANQTKIQVPGVDDKLCGLARPGHFDGVATVVTKLFNVIQPDMAIFGEKDYQQLLLIEKLVTDLNLSLNIVAAPTCREADGLAMSSRNSRLSEQHRQKAPMLYQELVQIRDAVLAKSNRDYAALCQAARERLTKAGFDVDYLEIRNENDLENVGDSDIKPLRVLVAARLGSVRLIDNIPISLSE</sequence>
<dbReference type="AlphaFoldDB" id="I1YKY3"/>
<dbReference type="FunFam" id="3.40.50.620:FF:000013">
    <property type="entry name" value="Pantothenate synthetase"/>
    <property type="match status" value="1"/>
</dbReference>
<gene>
    <name evidence="8" type="primary">panC</name>
    <name evidence="9" type="ordered locus">Q7C_2451</name>
</gene>
<dbReference type="KEGG" id="mec:Q7C_2451"/>
<dbReference type="OrthoDB" id="9773087at2"/>
<keyword evidence="6 8" id="KW-0067">ATP-binding</keyword>
<proteinExistence type="inferred from homology"/>
<dbReference type="InterPro" id="IPR003721">
    <property type="entry name" value="Pantoate_ligase"/>
</dbReference>
<name>I1YKY3_METFJ</name>
<dbReference type="STRING" id="754477.Q7C_2451"/>
<evidence type="ECO:0000256" key="1">
    <source>
        <dbReference type="ARBA" id="ARBA00004990"/>
    </source>
</evidence>
<comment type="subunit">
    <text evidence="8">Homodimer.</text>
</comment>
<feature type="binding site" evidence="8">
    <location>
        <begin position="30"/>
        <end position="37"/>
    </location>
    <ligand>
        <name>ATP</name>
        <dbReference type="ChEBI" id="CHEBI:30616"/>
    </ligand>
</feature>
<evidence type="ECO:0000256" key="3">
    <source>
        <dbReference type="ARBA" id="ARBA00022598"/>
    </source>
</evidence>
<dbReference type="Gene3D" id="3.30.1300.10">
    <property type="entry name" value="Pantoate-beta-alanine ligase, C-terminal domain"/>
    <property type="match status" value="1"/>
</dbReference>
<comment type="subcellular location">
    <subcellularLocation>
        <location evidence="8">Cytoplasm</location>
    </subcellularLocation>
</comment>
<comment type="catalytic activity">
    <reaction evidence="7 8">
        <text>(R)-pantoate + beta-alanine + ATP = (R)-pantothenate + AMP + diphosphate + H(+)</text>
        <dbReference type="Rhea" id="RHEA:10912"/>
        <dbReference type="ChEBI" id="CHEBI:15378"/>
        <dbReference type="ChEBI" id="CHEBI:15980"/>
        <dbReference type="ChEBI" id="CHEBI:29032"/>
        <dbReference type="ChEBI" id="CHEBI:30616"/>
        <dbReference type="ChEBI" id="CHEBI:33019"/>
        <dbReference type="ChEBI" id="CHEBI:57966"/>
        <dbReference type="ChEBI" id="CHEBI:456215"/>
        <dbReference type="EC" id="6.3.2.1"/>
    </reaction>
</comment>
<evidence type="ECO:0000313" key="9">
    <source>
        <dbReference type="EMBL" id="AFJ03576.1"/>
    </source>
</evidence>
<dbReference type="InterPro" id="IPR014729">
    <property type="entry name" value="Rossmann-like_a/b/a_fold"/>
</dbReference>
<comment type="caution">
    <text evidence="8">Lacks conserved residue(s) required for the propagation of feature annotation.</text>
</comment>
<feature type="binding site" evidence="8">
    <location>
        <position position="61"/>
    </location>
    <ligand>
        <name>beta-alanine</name>
        <dbReference type="ChEBI" id="CHEBI:57966"/>
    </ligand>
</feature>
<dbReference type="PANTHER" id="PTHR21299:SF1">
    <property type="entry name" value="PANTOATE--BETA-ALANINE LIGASE"/>
    <property type="match status" value="1"/>
</dbReference>
<dbReference type="Gene3D" id="3.40.50.620">
    <property type="entry name" value="HUPs"/>
    <property type="match status" value="1"/>
</dbReference>
<dbReference type="PATRIC" id="fig|754477.3.peg.2409"/>
<accession>I1YKY3</accession>
<comment type="similarity">
    <text evidence="2 8">Belongs to the pantothenate synthetase family.</text>
</comment>
<dbReference type="InterPro" id="IPR004821">
    <property type="entry name" value="Cyt_trans-like"/>
</dbReference>
<comment type="function">
    <text evidence="8">Catalyzes the condensation of pantoate with beta-alanine in an ATP-dependent reaction via a pantoyl-adenylate intermediate.</text>
</comment>
<dbReference type="GO" id="GO:0005829">
    <property type="term" value="C:cytosol"/>
    <property type="evidence" value="ECO:0007669"/>
    <property type="project" value="TreeGrafter"/>
</dbReference>
<dbReference type="UniPathway" id="UPA00028">
    <property type="reaction ID" value="UER00005"/>
</dbReference>
<dbReference type="GO" id="GO:0015940">
    <property type="term" value="P:pantothenate biosynthetic process"/>
    <property type="evidence" value="ECO:0007669"/>
    <property type="project" value="UniProtKB-UniRule"/>
</dbReference>
<keyword evidence="4 8" id="KW-0566">Pantothenate biosynthesis</keyword>
<keyword evidence="8" id="KW-0963">Cytoplasm</keyword>
<feature type="binding site" evidence="8">
    <location>
        <position position="155"/>
    </location>
    <ligand>
        <name>(R)-pantoate</name>
        <dbReference type="ChEBI" id="CHEBI:15980"/>
    </ligand>
</feature>
<dbReference type="eggNOG" id="COG0414">
    <property type="taxonomic scope" value="Bacteria"/>
</dbReference>
<dbReference type="GO" id="GO:0004592">
    <property type="term" value="F:pantoate-beta-alanine ligase activity"/>
    <property type="evidence" value="ECO:0007669"/>
    <property type="project" value="UniProtKB-UniRule"/>
</dbReference>
<dbReference type="HOGENOM" id="CLU_047148_0_0_6"/>
<feature type="active site" description="Proton donor" evidence="8">
    <location>
        <position position="37"/>
    </location>
</feature>
<dbReference type="NCBIfam" id="TIGR00018">
    <property type="entry name" value="panC"/>
    <property type="match status" value="1"/>
</dbReference>
<dbReference type="InterPro" id="IPR042176">
    <property type="entry name" value="Pantoate_ligase_C"/>
</dbReference>
<feature type="binding site" evidence="8">
    <location>
        <begin position="186"/>
        <end position="189"/>
    </location>
    <ligand>
        <name>ATP</name>
        <dbReference type="ChEBI" id="CHEBI:30616"/>
    </ligand>
</feature>
<dbReference type="EMBL" id="CP003380">
    <property type="protein sequence ID" value="AFJ03576.1"/>
    <property type="molecule type" value="Genomic_DNA"/>
</dbReference>
<feature type="binding site" evidence="8">
    <location>
        <position position="61"/>
    </location>
    <ligand>
        <name>(R)-pantoate</name>
        <dbReference type="ChEBI" id="CHEBI:15980"/>
    </ligand>
</feature>
<comment type="miscellaneous">
    <text evidence="8">The reaction proceeds by a bi uni uni bi ping pong mechanism.</text>
</comment>
<dbReference type="GO" id="GO:0005524">
    <property type="term" value="F:ATP binding"/>
    <property type="evidence" value="ECO:0007669"/>
    <property type="project" value="UniProtKB-KW"/>
</dbReference>
<dbReference type="HAMAP" id="MF_00158">
    <property type="entry name" value="PanC"/>
    <property type="match status" value="1"/>
</dbReference>
<dbReference type="RefSeq" id="WP_014704994.1">
    <property type="nucleotide sequence ID" value="NC_017856.1"/>
</dbReference>
<dbReference type="CDD" id="cd00560">
    <property type="entry name" value="PanC"/>
    <property type="match status" value="1"/>
</dbReference>
<evidence type="ECO:0000256" key="5">
    <source>
        <dbReference type="ARBA" id="ARBA00022741"/>
    </source>
</evidence>
<evidence type="ECO:0000256" key="2">
    <source>
        <dbReference type="ARBA" id="ARBA00009256"/>
    </source>
</evidence>
<comment type="pathway">
    <text evidence="1 8">Cofactor biosynthesis; (R)-pantothenate biosynthesis; (R)-pantothenate from (R)-pantoate and beta-alanine: step 1/1.</text>
</comment>
<reference evidence="9 10" key="1">
    <citation type="journal article" date="2012" name="J. Bacteriol.">
        <title>Complete genome sequences of Methylophaga sp. strain JAM1 and Methylophaga sp. strain JAM7.</title>
        <authorList>
            <person name="Villeneuve C."/>
            <person name="Martineau C."/>
            <person name="Mauffrey F."/>
            <person name="Villemur R."/>
        </authorList>
    </citation>
    <scope>NUCLEOTIDE SEQUENCE [LARGE SCALE GENOMIC DNA]</scope>
    <source>
        <strain evidence="9 10">JAM7</strain>
    </source>
</reference>
<evidence type="ECO:0000313" key="10">
    <source>
        <dbReference type="Proteomes" id="UP000009145"/>
    </source>
</evidence>
<dbReference type="SUPFAM" id="SSF52374">
    <property type="entry name" value="Nucleotidylyl transferase"/>
    <property type="match status" value="1"/>
</dbReference>
<protein>
    <recommendedName>
        <fullName evidence="8">Pantothenate synthetase</fullName>
        <shortName evidence="8">PS</shortName>
        <ecNumber evidence="8">6.3.2.1</ecNumber>
    </recommendedName>
    <alternativeName>
        <fullName evidence="8">Pantoate--beta-alanine ligase</fullName>
    </alternativeName>
    <alternativeName>
        <fullName evidence="8">Pantoate-activating enzyme</fullName>
    </alternativeName>
</protein>
<evidence type="ECO:0000256" key="4">
    <source>
        <dbReference type="ARBA" id="ARBA00022655"/>
    </source>
</evidence>
<keyword evidence="10" id="KW-1185">Reference proteome</keyword>
<evidence type="ECO:0000256" key="8">
    <source>
        <dbReference type="HAMAP-Rule" id="MF_00158"/>
    </source>
</evidence>
<keyword evidence="5 8" id="KW-0547">Nucleotide-binding</keyword>
<dbReference type="NCBIfam" id="TIGR00125">
    <property type="entry name" value="cyt_tran_rel"/>
    <property type="match status" value="1"/>
</dbReference>
<dbReference type="PANTHER" id="PTHR21299">
    <property type="entry name" value="CYTIDYLATE KINASE/PANTOATE-BETA-ALANINE LIGASE"/>
    <property type="match status" value="1"/>
</dbReference>